<sequence>MRMMMVTRVVPIVSATCESMFRPITVITLKAPFWMTASLETHTVAAATTVALQPRLPLVRLDQAPRRRLLRRPRQHRAVCRRRLRYPRQRLTVRSVRTARRSSRTAVINRRRPYHRSMLTPAYRHYRMGPLMMAMK</sequence>
<organism evidence="1">
    <name type="scientific">Anopheles darlingi</name>
    <name type="common">Mosquito</name>
    <dbReference type="NCBI Taxonomy" id="43151"/>
    <lineage>
        <taxon>Eukaryota</taxon>
        <taxon>Metazoa</taxon>
        <taxon>Ecdysozoa</taxon>
        <taxon>Arthropoda</taxon>
        <taxon>Hexapoda</taxon>
        <taxon>Insecta</taxon>
        <taxon>Pterygota</taxon>
        <taxon>Neoptera</taxon>
        <taxon>Endopterygota</taxon>
        <taxon>Diptera</taxon>
        <taxon>Nematocera</taxon>
        <taxon>Culicoidea</taxon>
        <taxon>Culicidae</taxon>
        <taxon>Anophelinae</taxon>
        <taxon>Anopheles</taxon>
    </lineage>
</organism>
<name>A0A2M4DS74_ANODA</name>
<protein>
    <submittedName>
        <fullName evidence="1">Uncharacterized protein</fullName>
    </submittedName>
</protein>
<evidence type="ECO:0000313" key="1">
    <source>
        <dbReference type="EMBL" id="MBW80362.1"/>
    </source>
</evidence>
<reference evidence="1" key="1">
    <citation type="submission" date="2018-01" db="EMBL/GenBank/DDBJ databases">
        <title>An insight into the sialome of Amazonian anophelines.</title>
        <authorList>
            <person name="Ribeiro J.M."/>
            <person name="Scarpassa V."/>
            <person name="Calvo E."/>
        </authorList>
    </citation>
    <scope>NUCLEOTIDE SEQUENCE</scope>
</reference>
<dbReference type="EMBL" id="GGFL01016184">
    <property type="protein sequence ID" value="MBW80362.1"/>
    <property type="molecule type" value="Transcribed_RNA"/>
</dbReference>
<proteinExistence type="predicted"/>
<dbReference type="AlphaFoldDB" id="A0A2M4DS74"/>
<accession>A0A2M4DS74</accession>